<feature type="compositionally biased region" description="Polar residues" evidence="1">
    <location>
        <begin position="176"/>
        <end position="194"/>
    </location>
</feature>
<proteinExistence type="predicted"/>
<reference evidence="3" key="1">
    <citation type="submission" date="2022-11" db="EMBL/GenBank/DDBJ databases">
        <title>Centuries of genome instability and evolution in soft-shell clam transmissible cancer (bioRxiv).</title>
        <authorList>
            <person name="Hart S.F.M."/>
            <person name="Yonemitsu M.A."/>
            <person name="Giersch R.M."/>
            <person name="Beal B.F."/>
            <person name="Arriagada G."/>
            <person name="Davis B.W."/>
            <person name="Ostrander E.A."/>
            <person name="Goff S.P."/>
            <person name="Metzger M.J."/>
        </authorList>
    </citation>
    <scope>NUCLEOTIDE SEQUENCE</scope>
    <source>
        <strain evidence="3">MELC-2E11</strain>
        <tissue evidence="3">Siphon/mantle</tissue>
    </source>
</reference>
<dbReference type="PROSITE" id="PS00028">
    <property type="entry name" value="ZINC_FINGER_C2H2_1"/>
    <property type="match status" value="1"/>
</dbReference>
<dbReference type="InterPro" id="IPR055303">
    <property type="entry name" value="ATMIN"/>
</dbReference>
<keyword evidence="4" id="KW-1185">Reference proteome</keyword>
<dbReference type="InterPro" id="IPR013087">
    <property type="entry name" value="Znf_C2H2_type"/>
</dbReference>
<sequence>MIISLQHYRRVHAERNYVCTKCASSFCQDYDLQKHWAKCGVMYQCGSCSVDYTTKEALLMHCKTEKHVYPAEYQRQKKVEANIKKPKNQPQESSPAVITITQTPIIVIPSNALQTSFEQNNSRNILEVDHSSSSKMTIPENSHTNILSDRNDALVQTDIYGVETLNLSSTNDHSNSDNFNACNSPHVSNPQQYSVIDRPVKSPGRRQGQIKRRSVGGRDMNPGSPRRKKLKSTTGMQTSVSLTRKKAAAVVISTQTPGDFILQTAMKQADIKIQKRTIGSQVTPKKANSQGQSQLKSSEIQTFISGFRPQLVDSSSQVQQKNILSEVMAQNMSEQETMTELPLTAATQTPQSYLGGESANYNVGGGGAYHSSVTVDGHSNEPFSYNGKCPVSTTDSSVQIFSENFETSVKYQMPSSLRQETSDSQLFKGTASNLGGSEHTISNFSADNKLPTDLKTSDHEVQAMSASEFETLLQSSGIFINNSDLFKQTSFSTVQPHTNFINSSRLDSQAANLDFLNIGTSMTDMNTQTGSDYNLFDELEAVDSNTQTPGDMDFIDLVMSNMETQTLNDDDLRSLGLIDTYTIPSTHTHSMAIGTSDFESNFSSFDSNPFIEHHANNTDTCTMGVGTSDFDKMEDAIADVGKKKAQNMYYAYKLS</sequence>
<feature type="non-terminal residue" evidence="3">
    <location>
        <position position="655"/>
    </location>
</feature>
<evidence type="ECO:0000313" key="3">
    <source>
        <dbReference type="EMBL" id="WAR13203.1"/>
    </source>
</evidence>
<dbReference type="PANTHER" id="PTHR46664:SF1">
    <property type="entry name" value="ATM INTERACTOR"/>
    <property type="match status" value="1"/>
</dbReference>
<dbReference type="EMBL" id="CP111019">
    <property type="protein sequence ID" value="WAR13203.1"/>
    <property type="molecule type" value="Genomic_DNA"/>
</dbReference>
<accession>A0ABY7ETB3</accession>
<feature type="domain" description="C2H2-type" evidence="2">
    <location>
        <begin position="45"/>
        <end position="67"/>
    </location>
</feature>
<evidence type="ECO:0000313" key="4">
    <source>
        <dbReference type="Proteomes" id="UP001164746"/>
    </source>
</evidence>
<dbReference type="PANTHER" id="PTHR46664">
    <property type="entry name" value="ATM INTERACTOR"/>
    <property type="match status" value="1"/>
</dbReference>
<evidence type="ECO:0000259" key="2">
    <source>
        <dbReference type="PROSITE" id="PS00028"/>
    </source>
</evidence>
<gene>
    <name evidence="3" type="ORF">MAR_027383</name>
</gene>
<organism evidence="3 4">
    <name type="scientific">Mya arenaria</name>
    <name type="common">Soft-shell clam</name>
    <dbReference type="NCBI Taxonomy" id="6604"/>
    <lineage>
        <taxon>Eukaryota</taxon>
        <taxon>Metazoa</taxon>
        <taxon>Spiralia</taxon>
        <taxon>Lophotrochozoa</taxon>
        <taxon>Mollusca</taxon>
        <taxon>Bivalvia</taxon>
        <taxon>Autobranchia</taxon>
        <taxon>Heteroconchia</taxon>
        <taxon>Euheterodonta</taxon>
        <taxon>Imparidentia</taxon>
        <taxon>Neoheterodontei</taxon>
        <taxon>Myida</taxon>
        <taxon>Myoidea</taxon>
        <taxon>Myidae</taxon>
        <taxon>Mya</taxon>
    </lineage>
</organism>
<dbReference type="Proteomes" id="UP001164746">
    <property type="component" value="Chromosome 8"/>
</dbReference>
<name>A0ABY7ETB3_MYAAR</name>
<protein>
    <submittedName>
        <fullName evidence="3">ATMIN-like protein</fullName>
    </submittedName>
</protein>
<evidence type="ECO:0000256" key="1">
    <source>
        <dbReference type="SAM" id="MobiDB-lite"/>
    </source>
</evidence>
<feature type="region of interest" description="Disordered" evidence="1">
    <location>
        <begin position="176"/>
        <end position="239"/>
    </location>
</feature>